<dbReference type="Pfam" id="PF13490">
    <property type="entry name" value="zf-HC2"/>
    <property type="match status" value="1"/>
</dbReference>
<name>A0ABV1CLS5_9FIRM</name>
<organism evidence="3 4">
    <name type="scientific">Blautia acetigignens</name>
    <dbReference type="NCBI Taxonomy" id="2981783"/>
    <lineage>
        <taxon>Bacteria</taxon>
        <taxon>Bacillati</taxon>
        <taxon>Bacillota</taxon>
        <taxon>Clostridia</taxon>
        <taxon>Lachnospirales</taxon>
        <taxon>Lachnospiraceae</taxon>
        <taxon>Blautia</taxon>
    </lineage>
</organism>
<dbReference type="Proteomes" id="UP001470752">
    <property type="component" value="Unassembled WGS sequence"/>
</dbReference>
<reference evidence="3 4" key="1">
    <citation type="submission" date="2024-04" db="EMBL/GenBank/DDBJ databases">
        <title>Human intestinal bacterial collection.</title>
        <authorList>
            <person name="Pauvert C."/>
            <person name="Hitch T.C.A."/>
            <person name="Clavel T."/>
        </authorList>
    </citation>
    <scope>NUCLEOTIDE SEQUENCE [LARGE SCALE GENOMIC DNA]</scope>
    <source>
        <strain evidence="3 4">CLA-AA-H161</strain>
    </source>
</reference>
<dbReference type="EMBL" id="JBBNFW010000166">
    <property type="protein sequence ID" value="MEQ2413356.1"/>
    <property type="molecule type" value="Genomic_DNA"/>
</dbReference>
<evidence type="ECO:0000256" key="1">
    <source>
        <dbReference type="SAM" id="Phobius"/>
    </source>
</evidence>
<evidence type="ECO:0000259" key="2">
    <source>
        <dbReference type="Pfam" id="PF13490"/>
    </source>
</evidence>
<accession>A0ABV1CLS5</accession>
<keyword evidence="1" id="KW-1133">Transmembrane helix</keyword>
<proteinExistence type="predicted"/>
<dbReference type="RefSeq" id="WP_243000290.1">
    <property type="nucleotide sequence ID" value="NZ_JAOQJM010000010.1"/>
</dbReference>
<feature type="transmembrane region" description="Helical" evidence="1">
    <location>
        <begin position="114"/>
        <end position="136"/>
    </location>
</feature>
<evidence type="ECO:0000313" key="3">
    <source>
        <dbReference type="EMBL" id="MEQ2413356.1"/>
    </source>
</evidence>
<evidence type="ECO:0000313" key="4">
    <source>
        <dbReference type="Proteomes" id="UP001470752"/>
    </source>
</evidence>
<protein>
    <submittedName>
        <fullName evidence="3">Zf-HC2 domain-containing protein</fullName>
    </submittedName>
</protein>
<sequence>MQKILQENLQWKTAAKNYSTKKTGGKSMNCQTAESMVNRYIEHDLSVNELEDFLDHVENCPSCYDELETYFIVHAAMRQLDEESGDSSLDLRELLEDDIRRSKHYILKMKFRRALSGVGFCTLIAGLGGFLIYIIMQTL</sequence>
<comment type="caution">
    <text evidence="3">The sequence shown here is derived from an EMBL/GenBank/DDBJ whole genome shotgun (WGS) entry which is preliminary data.</text>
</comment>
<dbReference type="InterPro" id="IPR027383">
    <property type="entry name" value="Znf_put"/>
</dbReference>
<keyword evidence="1" id="KW-0472">Membrane</keyword>
<keyword evidence="1" id="KW-0812">Transmembrane</keyword>
<feature type="domain" description="Putative zinc-finger" evidence="2">
    <location>
        <begin position="30"/>
        <end position="63"/>
    </location>
</feature>
<keyword evidence="4" id="KW-1185">Reference proteome</keyword>
<gene>
    <name evidence="3" type="ORF">AAAX94_10055</name>
</gene>